<reference evidence="1 2" key="1">
    <citation type="submission" date="2015-11" db="EMBL/GenBank/DDBJ databases">
        <title>Genomic analysis of 38 Legionella species identifies large and diverse effector repertoires.</title>
        <authorList>
            <person name="Burstein D."/>
            <person name="Amaro F."/>
            <person name="Zusman T."/>
            <person name="Lifshitz Z."/>
            <person name="Cohen O."/>
            <person name="Gilbert J.A."/>
            <person name="Pupko T."/>
            <person name="Shuman H.A."/>
            <person name="Segal G."/>
        </authorList>
    </citation>
    <scope>NUCLEOTIDE SEQUENCE [LARGE SCALE GENOMIC DNA]</scope>
    <source>
        <strain evidence="1 2">ATCC 49506</strain>
    </source>
</reference>
<dbReference type="EMBL" id="LNYO01000013">
    <property type="protein sequence ID" value="KTD36532.1"/>
    <property type="molecule type" value="Genomic_DNA"/>
</dbReference>
<dbReference type="OrthoDB" id="9877191at2"/>
<comment type="caution">
    <text evidence="1">The sequence shown here is derived from an EMBL/GenBank/DDBJ whole genome shotgun (WGS) entry which is preliminary data.</text>
</comment>
<dbReference type="AlphaFoldDB" id="A0A0W0WW94"/>
<organism evidence="1 2">
    <name type="scientific">Legionella nautarum</name>
    <dbReference type="NCBI Taxonomy" id="45070"/>
    <lineage>
        <taxon>Bacteria</taxon>
        <taxon>Pseudomonadati</taxon>
        <taxon>Pseudomonadota</taxon>
        <taxon>Gammaproteobacteria</taxon>
        <taxon>Legionellales</taxon>
        <taxon>Legionellaceae</taxon>
        <taxon>Legionella</taxon>
    </lineage>
</organism>
<evidence type="ECO:0000313" key="1">
    <source>
        <dbReference type="EMBL" id="KTD36532.1"/>
    </source>
</evidence>
<dbReference type="STRING" id="45070.Lnau_1516"/>
<gene>
    <name evidence="1" type="ORF">Lnau_1516</name>
</gene>
<proteinExistence type="predicted"/>
<dbReference type="PATRIC" id="fig|45070.6.peg.1588"/>
<name>A0A0W0WW94_9GAMM</name>
<accession>A0A0W0WW94</accession>
<dbReference type="RefSeq" id="WP_058504518.1">
    <property type="nucleotide sequence ID" value="NZ_CAAAIF010000009.1"/>
</dbReference>
<keyword evidence="2" id="KW-1185">Reference proteome</keyword>
<dbReference type="Proteomes" id="UP000054725">
    <property type="component" value="Unassembled WGS sequence"/>
</dbReference>
<protein>
    <submittedName>
        <fullName evidence="1">Uncharacterized protein</fullName>
    </submittedName>
</protein>
<evidence type="ECO:0000313" key="2">
    <source>
        <dbReference type="Proteomes" id="UP000054725"/>
    </source>
</evidence>
<sequence>MTIINESQADYHKKIGSCLQQCAPDQRTMNIPEIIKLKSLSIRDLAWMIAILEKPYQYVAIPWRDPLLRKRVDVLHNCFLTKIERDAAEHAEKDEFKSLPYDVRLTAIHQFMGVTWEMAHDYKGKAITTYMMNFDTEQDSFNTTLIGVITASGAKKSDTEENYIPIGLPATSSSISKEQRKIWEAMQLPMMPWNIQHNKVVRTEQIMQLLRDICVEKPLRIDLDKLVKLETINSYNLAFVIAICLKGYETRIKVNFSDLTIGSEVLSIHSEMWNILDEEIHRPENKFKYTDDVDMRRDQTFKLLSVSLLPEQARLWIEKKYLDATASPLHQRAQLPEDLPEKYTDTAVNVAVVQTILPKKLPDKNSKLNKDKKRALGWECFLGLKETLQANGCKIINSLTEVVKKTEASLSFIDEFDEEIHITYDSFRHTFKILLSAYLYDLPIDKKRF</sequence>